<dbReference type="KEGG" id="cjj:CJJ81176_1067"/>
<dbReference type="AlphaFoldDB" id="A0A0H3P9B6"/>
<dbReference type="RefSeq" id="WP_002855700.1">
    <property type="nucleotide sequence ID" value="NC_008787.1"/>
</dbReference>
<dbReference type="CDD" id="cd01487">
    <property type="entry name" value="E1_ThiF_like"/>
    <property type="match status" value="1"/>
</dbReference>
<dbReference type="HOGENOM" id="CLU_013325_10_4_7"/>
<evidence type="ECO:0000259" key="2">
    <source>
        <dbReference type="Pfam" id="PF14453"/>
    </source>
</evidence>
<sequence length="267" mass="29640">MMRVKFNGKELDTDFKTSLEFFENISKNENDVWIINGFATKENIALNENDELFCIEKNTLPPKDALDAMMRARHTPKLHDKLKNGRVAVCGLGGLGSHIAINLARSGVGYLKLIDFDVIEPSNLNRQAYRVSDLGKFKTEALKEQISEINPYISVEICTLKIDEDSLKSLFKDIDIVCEAFDSAIAKAMIAQNFHRFYKDSVLICASGLAGYGDSNSIQTRKIAKNFYVCGDLVNGAKLGNGLMAPRVNICAGHQSNLVLELLANKE</sequence>
<evidence type="ECO:0000259" key="1">
    <source>
        <dbReference type="Pfam" id="PF00899"/>
    </source>
</evidence>
<feature type="domain" description="ThiS-like ubiquitin" evidence="2">
    <location>
        <begin position="2"/>
        <end position="57"/>
    </location>
</feature>
<feature type="domain" description="THIF-type NAD/FAD binding fold" evidence="1">
    <location>
        <begin position="77"/>
        <end position="265"/>
    </location>
</feature>
<gene>
    <name evidence="3" type="primary">thiF</name>
    <name evidence="3" type="ordered locus">CJJ81176_1067</name>
</gene>
<dbReference type="InterPro" id="IPR035985">
    <property type="entry name" value="Ubiquitin-activating_enz"/>
</dbReference>
<dbReference type="Proteomes" id="UP000000646">
    <property type="component" value="Chromosome"/>
</dbReference>
<dbReference type="NCBIfam" id="NF006395">
    <property type="entry name" value="PRK08644.1"/>
    <property type="match status" value="1"/>
</dbReference>
<evidence type="ECO:0000313" key="4">
    <source>
        <dbReference type="Proteomes" id="UP000000646"/>
    </source>
</evidence>
<dbReference type="SUPFAM" id="SSF69572">
    <property type="entry name" value="Activating enzymes of the ubiquitin-like proteins"/>
    <property type="match status" value="1"/>
</dbReference>
<evidence type="ECO:0000313" key="3">
    <source>
        <dbReference type="EMBL" id="EAQ72068.1"/>
    </source>
</evidence>
<organism evidence="3 4">
    <name type="scientific">Campylobacter jejuni subsp. jejuni serotype O:23/36 (strain 81-176)</name>
    <dbReference type="NCBI Taxonomy" id="354242"/>
    <lineage>
        <taxon>Bacteria</taxon>
        <taxon>Pseudomonadati</taxon>
        <taxon>Campylobacterota</taxon>
        <taxon>Epsilonproteobacteria</taxon>
        <taxon>Campylobacterales</taxon>
        <taxon>Campylobacteraceae</taxon>
        <taxon>Campylobacter</taxon>
    </lineage>
</organism>
<dbReference type="PANTHER" id="PTHR43267:SF3">
    <property type="entry name" value="THIF PROTEIN"/>
    <property type="match status" value="1"/>
</dbReference>
<protein>
    <submittedName>
        <fullName evidence="3">Thiamine biosynthesis protein ThiF</fullName>
    </submittedName>
</protein>
<dbReference type="InterPro" id="IPR000594">
    <property type="entry name" value="ThiF_NAD_FAD-bd"/>
</dbReference>
<dbReference type="InterPro" id="IPR032726">
    <property type="entry name" value="ThiS-like_dom"/>
</dbReference>
<dbReference type="PANTHER" id="PTHR43267">
    <property type="entry name" value="TRNA THREONYLCARBAMOYLADENOSINE DEHYDRATASE"/>
    <property type="match status" value="1"/>
</dbReference>
<accession>A0A0H3P9B6</accession>
<dbReference type="NCBIfam" id="TIGR02354">
    <property type="entry name" value="thiF_fam2"/>
    <property type="match status" value="1"/>
</dbReference>
<name>A0A0H3P9B6_CAMJJ</name>
<dbReference type="Pfam" id="PF00899">
    <property type="entry name" value="ThiF"/>
    <property type="match status" value="1"/>
</dbReference>
<dbReference type="EMBL" id="CP000538">
    <property type="protein sequence ID" value="EAQ72068.1"/>
    <property type="molecule type" value="Genomic_DNA"/>
</dbReference>
<dbReference type="GO" id="GO:0061504">
    <property type="term" value="P:cyclic threonylcarbamoyladenosine biosynthetic process"/>
    <property type="evidence" value="ECO:0007669"/>
    <property type="project" value="TreeGrafter"/>
</dbReference>
<reference evidence="4" key="1">
    <citation type="submission" date="2006-12" db="EMBL/GenBank/DDBJ databases">
        <authorList>
            <person name="Fouts D.E."/>
            <person name="Nelson K.E."/>
            <person name="Sebastian Y."/>
        </authorList>
    </citation>
    <scope>NUCLEOTIDE SEQUENCE [LARGE SCALE GENOMIC DNA]</scope>
    <source>
        <strain evidence="4">81-176</strain>
    </source>
</reference>
<dbReference type="GO" id="GO:0008641">
    <property type="term" value="F:ubiquitin-like modifier activating enzyme activity"/>
    <property type="evidence" value="ECO:0007669"/>
    <property type="project" value="InterPro"/>
</dbReference>
<dbReference type="Pfam" id="PF14453">
    <property type="entry name" value="ThiS-like"/>
    <property type="match status" value="1"/>
</dbReference>
<dbReference type="eggNOG" id="COG0476">
    <property type="taxonomic scope" value="Bacteria"/>
</dbReference>
<dbReference type="GO" id="GO:0061503">
    <property type="term" value="F:tRNA threonylcarbamoyladenosine dehydratase"/>
    <property type="evidence" value="ECO:0007669"/>
    <property type="project" value="TreeGrafter"/>
</dbReference>
<dbReference type="InterPro" id="IPR012729">
    <property type="entry name" value="ThiF_fam2"/>
</dbReference>
<dbReference type="Gene3D" id="3.40.50.720">
    <property type="entry name" value="NAD(P)-binding Rossmann-like Domain"/>
    <property type="match status" value="1"/>
</dbReference>
<dbReference type="InterPro" id="IPR045886">
    <property type="entry name" value="ThiF/MoeB/HesA"/>
</dbReference>
<proteinExistence type="predicted"/>